<feature type="active site" evidence="6">
    <location>
        <position position="100"/>
    </location>
</feature>
<dbReference type="PANTHER" id="PTHR46098:SF1">
    <property type="entry name" value="TRNA (CYTOSINE(38)-C(5))-METHYLTRANSFERASE"/>
    <property type="match status" value="1"/>
</dbReference>
<dbReference type="SUPFAM" id="SSF53335">
    <property type="entry name" value="S-adenosyl-L-methionine-dependent methyltransferases"/>
    <property type="match status" value="1"/>
</dbReference>
<evidence type="ECO:0000256" key="9">
    <source>
        <dbReference type="SAM" id="Phobius"/>
    </source>
</evidence>
<dbReference type="PANTHER" id="PTHR46098">
    <property type="entry name" value="TRNA (CYTOSINE(38)-C(5))-METHYLTRANSFERASE"/>
    <property type="match status" value="1"/>
</dbReference>
<keyword evidence="9" id="KW-0472">Membrane</keyword>
<dbReference type="Gene3D" id="3.40.50.150">
    <property type="entry name" value="Vaccinia Virus protein VP39"/>
    <property type="match status" value="1"/>
</dbReference>
<keyword evidence="9" id="KW-1133">Transmembrane helix</keyword>
<dbReference type="NCBIfam" id="TIGR00675">
    <property type="entry name" value="dcm"/>
    <property type="match status" value="1"/>
</dbReference>
<dbReference type="EC" id="2.1.1.37" evidence="8"/>
<dbReference type="Pfam" id="PF00145">
    <property type="entry name" value="DNA_methylase"/>
    <property type="match status" value="2"/>
</dbReference>
<dbReference type="Gene3D" id="3.90.120.10">
    <property type="entry name" value="DNA Methylase, subunit A, domain 2"/>
    <property type="match status" value="1"/>
</dbReference>
<evidence type="ECO:0000256" key="5">
    <source>
        <dbReference type="ARBA" id="ARBA00047422"/>
    </source>
</evidence>
<evidence type="ECO:0000256" key="4">
    <source>
        <dbReference type="ARBA" id="ARBA00022747"/>
    </source>
</evidence>
<dbReference type="InterPro" id="IPR029063">
    <property type="entry name" value="SAM-dependent_MTases_sf"/>
</dbReference>
<proteinExistence type="inferred from homology"/>
<dbReference type="EMBL" id="FR872641">
    <property type="protein sequence ID" value="CCB90882.1"/>
    <property type="molecule type" value="Genomic_DNA"/>
</dbReference>
<dbReference type="InterPro" id="IPR018117">
    <property type="entry name" value="C5_DNA_meth_AS"/>
</dbReference>
<dbReference type="AlphaFoldDB" id="F8LBL8"/>
<evidence type="ECO:0000256" key="2">
    <source>
        <dbReference type="ARBA" id="ARBA00022679"/>
    </source>
</evidence>
<accession>F8LBL8</accession>
<keyword evidence="1 6" id="KW-0489">Methyltransferase</keyword>
<evidence type="ECO:0000256" key="3">
    <source>
        <dbReference type="ARBA" id="ARBA00022691"/>
    </source>
</evidence>
<dbReference type="CDD" id="cd00315">
    <property type="entry name" value="Cyt_C5_DNA_methylase"/>
    <property type="match status" value="1"/>
</dbReference>
<organism evidence="10">
    <name type="scientific">Waddlia chondrophila 2032/99</name>
    <dbReference type="NCBI Taxonomy" id="765953"/>
    <lineage>
        <taxon>Bacteria</taxon>
        <taxon>Pseudomonadati</taxon>
        <taxon>Chlamydiota</taxon>
        <taxon>Chlamydiia</taxon>
        <taxon>Parachlamydiales</taxon>
        <taxon>Waddliaceae</taxon>
        <taxon>Waddlia</taxon>
    </lineage>
</organism>
<gene>
    <name evidence="10" type="primary">hpaIIM</name>
    <name evidence="10" type="ORF">WCH_BI08360</name>
</gene>
<dbReference type="PROSITE" id="PS51679">
    <property type="entry name" value="SAM_MT_C5"/>
    <property type="match status" value="1"/>
</dbReference>
<protein>
    <recommendedName>
        <fullName evidence="8">Cytosine-specific methyltransferase</fullName>
        <ecNumber evidence="8">2.1.1.37</ecNumber>
    </recommendedName>
</protein>
<comment type="similarity">
    <text evidence="6 7">Belongs to the class I-like SAM-binding methyltransferase superfamily. C5-methyltransferase family.</text>
</comment>
<feature type="transmembrane region" description="Helical" evidence="9">
    <location>
        <begin position="20"/>
        <end position="39"/>
    </location>
</feature>
<dbReference type="GO" id="GO:0009307">
    <property type="term" value="P:DNA restriction-modification system"/>
    <property type="evidence" value="ECO:0007669"/>
    <property type="project" value="UniProtKB-KW"/>
</dbReference>
<keyword evidence="3 6" id="KW-0949">S-adenosyl-L-methionine</keyword>
<comment type="catalytic activity">
    <reaction evidence="5 8">
        <text>a 2'-deoxycytidine in DNA + S-adenosyl-L-methionine = a 5-methyl-2'-deoxycytidine in DNA + S-adenosyl-L-homocysteine + H(+)</text>
        <dbReference type="Rhea" id="RHEA:13681"/>
        <dbReference type="Rhea" id="RHEA-COMP:11369"/>
        <dbReference type="Rhea" id="RHEA-COMP:11370"/>
        <dbReference type="ChEBI" id="CHEBI:15378"/>
        <dbReference type="ChEBI" id="CHEBI:57856"/>
        <dbReference type="ChEBI" id="CHEBI:59789"/>
        <dbReference type="ChEBI" id="CHEBI:85452"/>
        <dbReference type="ChEBI" id="CHEBI:85454"/>
        <dbReference type="EC" id="2.1.1.37"/>
    </reaction>
</comment>
<evidence type="ECO:0000313" key="10">
    <source>
        <dbReference type="EMBL" id="CCB90882.1"/>
    </source>
</evidence>
<dbReference type="PRINTS" id="PR00105">
    <property type="entry name" value="C5METTRFRASE"/>
</dbReference>
<evidence type="ECO:0000256" key="7">
    <source>
        <dbReference type="RuleBase" id="RU000416"/>
    </source>
</evidence>
<keyword evidence="9" id="KW-0812">Transmembrane</keyword>
<evidence type="ECO:0000256" key="6">
    <source>
        <dbReference type="PROSITE-ProRule" id="PRU01016"/>
    </source>
</evidence>
<name>F8LBL8_9BACT</name>
<dbReference type="InterPro" id="IPR001525">
    <property type="entry name" value="C5_MeTfrase"/>
</dbReference>
<dbReference type="GO" id="GO:0032259">
    <property type="term" value="P:methylation"/>
    <property type="evidence" value="ECO:0007669"/>
    <property type="project" value="UniProtKB-KW"/>
</dbReference>
<keyword evidence="4" id="KW-0680">Restriction system</keyword>
<dbReference type="REBASE" id="37549">
    <property type="entry name" value="M.WchORF8360P"/>
</dbReference>
<dbReference type="GO" id="GO:0003886">
    <property type="term" value="F:DNA (cytosine-5-)-methyltransferase activity"/>
    <property type="evidence" value="ECO:0007669"/>
    <property type="project" value="UniProtKB-EC"/>
</dbReference>
<sequence length="313" mass="35661">MIQLKLTPPKTKKRKKDSLFTFIDLFAGIGGFHLALHSLGGECMYASEWDSYARKTYRKNYYPTSPELFDSDMFRGDITDPENQECIPENIDVLCAGFPCQPFSQAGFKKGFDEARGTLFFEIANIIKNKNPKSFFLENVRHLFAHDNGKTFDTIKKILVEDLNYSLYYQIVKASDYGLPTHRPRLFMVGFRDDLKENIDFSFPDPIPLKFTMSHVFNGKCNKDIGYTVRVGGRGSGLNDRRNWDSYLVNGKERKITSKEAKAMMGFPDNFVFPVTEAQALKQLGNSVAVLPVKLVAQNIIKSLRVNVDKKSK</sequence>
<dbReference type="PROSITE" id="PS00094">
    <property type="entry name" value="C5_MTASE_1"/>
    <property type="match status" value="1"/>
</dbReference>
<evidence type="ECO:0000256" key="1">
    <source>
        <dbReference type="ARBA" id="ARBA00022603"/>
    </source>
</evidence>
<keyword evidence="2 6" id="KW-0808">Transferase</keyword>
<dbReference type="InterPro" id="IPR050750">
    <property type="entry name" value="C5-MTase"/>
</dbReference>
<reference evidence="10" key="1">
    <citation type="submission" date="2011-05" db="EMBL/GenBank/DDBJ databases">
        <title>Unity in variety -- the pan-genome of the Chlamydiae.</title>
        <authorList>
            <person name="Collingro A."/>
            <person name="Tischler P."/>
            <person name="Weinmaier T."/>
            <person name="Penz T."/>
            <person name="Heinz E."/>
            <person name="Brunham R.C."/>
            <person name="Read T.D."/>
            <person name="Bavoil P.M."/>
            <person name="Sachse K."/>
            <person name="Kahane S."/>
            <person name="Friedman M.G."/>
            <person name="Rattei T."/>
            <person name="Myers G.S.A."/>
            <person name="Horn M."/>
        </authorList>
    </citation>
    <scope>NUCLEOTIDE SEQUENCE</scope>
    <source>
        <strain evidence="10">2032/99</strain>
    </source>
</reference>
<evidence type="ECO:0000256" key="8">
    <source>
        <dbReference type="RuleBase" id="RU000417"/>
    </source>
</evidence>